<feature type="domain" description="Reverse transcriptase" evidence="1">
    <location>
        <begin position="1"/>
        <end position="93"/>
    </location>
</feature>
<dbReference type="PANTHER" id="PTHR19446">
    <property type="entry name" value="REVERSE TRANSCRIPTASES"/>
    <property type="match status" value="1"/>
</dbReference>
<dbReference type="AlphaFoldDB" id="A0A2S2P6S8"/>
<reference evidence="2" key="1">
    <citation type="submission" date="2018-04" db="EMBL/GenBank/DDBJ databases">
        <title>Transcriptome of Schizaphis graminum biotype I.</title>
        <authorList>
            <person name="Scully E.D."/>
            <person name="Geib S.M."/>
            <person name="Palmer N.A."/>
            <person name="Koch K."/>
            <person name="Bradshaw J."/>
            <person name="Heng-Moss T."/>
            <person name="Sarath G."/>
        </authorList>
    </citation>
    <scope>NUCLEOTIDE SEQUENCE</scope>
</reference>
<organism evidence="2">
    <name type="scientific">Schizaphis graminum</name>
    <name type="common">Green bug aphid</name>
    <dbReference type="NCBI Taxonomy" id="13262"/>
    <lineage>
        <taxon>Eukaryota</taxon>
        <taxon>Metazoa</taxon>
        <taxon>Ecdysozoa</taxon>
        <taxon>Arthropoda</taxon>
        <taxon>Hexapoda</taxon>
        <taxon>Insecta</taxon>
        <taxon>Pterygota</taxon>
        <taxon>Neoptera</taxon>
        <taxon>Paraneoptera</taxon>
        <taxon>Hemiptera</taxon>
        <taxon>Sternorrhyncha</taxon>
        <taxon>Aphidomorpha</taxon>
        <taxon>Aphidoidea</taxon>
        <taxon>Aphididae</taxon>
        <taxon>Aphidini</taxon>
        <taxon>Schizaphis</taxon>
    </lineage>
</organism>
<accession>A0A2S2P6S8</accession>
<protein>
    <submittedName>
        <fullName evidence="2">Retrovirus-related Pol polyprotein from type-1 retrotransposable element R1 2</fullName>
    </submittedName>
</protein>
<dbReference type="EMBL" id="GGMR01012534">
    <property type="protein sequence ID" value="MBY25153.1"/>
    <property type="molecule type" value="Transcribed_RNA"/>
</dbReference>
<evidence type="ECO:0000259" key="1">
    <source>
        <dbReference type="PROSITE" id="PS50878"/>
    </source>
</evidence>
<gene>
    <name evidence="2" type="primary">PO12_11</name>
    <name evidence="2" type="ORF">g.11124</name>
</gene>
<evidence type="ECO:0000313" key="2">
    <source>
        <dbReference type="EMBL" id="MBY25153.1"/>
    </source>
</evidence>
<sequence length="369" mass="41966">MRLEFPDGVHIVCFADDAAIIATGHTTWLLERAMNDSLDMVAQWMRNQGLTISSSKSAAVMLTTKRGYEMPSFRISNTVIEMKSSVRYLGIELCSVLGFRKHVEEASNKAMKTASALSRLMPNVGGPSPNKRMLLTSVVHSQLLYAAPIWHGALIYERNKKTLAAPQRKMALRICSAYRTVSTEAAAVVAGIFPIHLLALEKALEKRARGNGTPADLAKSESRSCVEDRWQNEWDTAENGRWTHRIIPTIKPWLQRKHGKIGYHLTQALTGHGCFNSYLKRFNKREDSVCFYCQHPMDDAEHTIFQCDRWWRLRRELEVAVRSTFEPETMVAIMLSSKSRWKKVEKFVIGVLSTKEEDERVVQARIIVN</sequence>
<name>A0A2S2P6S8_SCHGA</name>
<dbReference type="Pfam" id="PF00078">
    <property type="entry name" value="RVT_1"/>
    <property type="match status" value="1"/>
</dbReference>
<dbReference type="InterPro" id="IPR000477">
    <property type="entry name" value="RT_dom"/>
</dbReference>
<proteinExistence type="predicted"/>
<dbReference type="PROSITE" id="PS50878">
    <property type="entry name" value="RT_POL"/>
    <property type="match status" value="1"/>
</dbReference>